<feature type="coiled-coil region" evidence="1">
    <location>
        <begin position="23"/>
        <end position="50"/>
    </location>
</feature>
<comment type="caution">
    <text evidence="2">The sequence shown here is derived from an EMBL/GenBank/DDBJ whole genome shotgun (WGS) entry which is preliminary data.</text>
</comment>
<accession>H7ELZ6</accession>
<reference evidence="2 3" key="1">
    <citation type="submission" date="2011-09" db="EMBL/GenBank/DDBJ databases">
        <title>The draft genome of Treponema saccharophilum DSM 2985.</title>
        <authorList>
            <consortium name="US DOE Joint Genome Institute (JGI-PGF)"/>
            <person name="Lucas S."/>
            <person name="Copeland A."/>
            <person name="Lapidus A."/>
            <person name="Glavina del Rio T."/>
            <person name="Dalin E."/>
            <person name="Tice H."/>
            <person name="Bruce D."/>
            <person name="Goodwin L."/>
            <person name="Pitluck S."/>
            <person name="Peters L."/>
            <person name="Kyrpides N."/>
            <person name="Mavromatis K."/>
            <person name="Ivanova N."/>
            <person name="Markowitz V."/>
            <person name="Cheng J.-F."/>
            <person name="Hugenholtz P."/>
            <person name="Woyke T."/>
            <person name="Wu D."/>
            <person name="Gronow S."/>
            <person name="Wellnitz S."/>
            <person name="Brambilla E."/>
            <person name="Klenk H.-P."/>
            <person name="Eisen J.A."/>
        </authorList>
    </citation>
    <scope>NUCLEOTIDE SEQUENCE [LARGE SCALE GENOMIC DNA]</scope>
    <source>
        <strain evidence="2 3">DSM 2985</strain>
    </source>
</reference>
<dbReference type="AlphaFoldDB" id="H7ELZ6"/>
<dbReference type="Proteomes" id="UP000003571">
    <property type="component" value="Unassembled WGS sequence"/>
</dbReference>
<protein>
    <submittedName>
        <fullName evidence="2">Uncharacterized protein</fullName>
    </submittedName>
</protein>
<dbReference type="RefSeq" id="WP_002705139.1">
    <property type="nucleotide sequence ID" value="NZ_AGRW01000050.1"/>
</dbReference>
<keyword evidence="1" id="KW-0175">Coiled coil</keyword>
<dbReference type="EMBL" id="AGRW01000050">
    <property type="protein sequence ID" value="EIC01404.1"/>
    <property type="molecule type" value="Genomic_DNA"/>
</dbReference>
<gene>
    <name evidence="2" type="ORF">TresaDRAFT_1296</name>
</gene>
<evidence type="ECO:0000313" key="3">
    <source>
        <dbReference type="Proteomes" id="UP000003571"/>
    </source>
</evidence>
<keyword evidence="3" id="KW-1185">Reference proteome</keyword>
<proteinExistence type="predicted"/>
<name>H7ELZ6_9SPIR</name>
<sequence length="124" mass="15041">MISKDAKKFLLQSNQLQENFSRLITINKLLNEAKIDMSKLEKRLERYDNFFDKMLETAPEDQDWTFIIKQLEDNVKELDTYFSWIKDVEKYDIQITQQELQKMTQYKNTVNLQIQQLRILLNDD</sequence>
<organism evidence="2 3">
    <name type="scientific">Treponema saccharophilum DSM 2985</name>
    <dbReference type="NCBI Taxonomy" id="907348"/>
    <lineage>
        <taxon>Bacteria</taxon>
        <taxon>Pseudomonadati</taxon>
        <taxon>Spirochaetota</taxon>
        <taxon>Spirochaetia</taxon>
        <taxon>Spirochaetales</taxon>
        <taxon>Treponemataceae</taxon>
        <taxon>Treponema</taxon>
    </lineage>
</organism>
<evidence type="ECO:0000313" key="2">
    <source>
        <dbReference type="EMBL" id="EIC01404.1"/>
    </source>
</evidence>
<evidence type="ECO:0000256" key="1">
    <source>
        <dbReference type="SAM" id="Coils"/>
    </source>
</evidence>
<dbReference type="STRING" id="907348.TresaDRAFT_1296"/>